<gene>
    <name evidence="2" type="ORF">FEN17_10010</name>
</gene>
<proteinExistence type="predicted"/>
<feature type="transmembrane region" description="Helical" evidence="1">
    <location>
        <begin position="87"/>
        <end position="107"/>
    </location>
</feature>
<keyword evidence="1" id="KW-0472">Membrane</keyword>
<keyword evidence="1" id="KW-0812">Transmembrane</keyword>
<name>A0A5R9L684_9BACT</name>
<organism evidence="2 3">
    <name type="scientific">Dyadobacter luticola</name>
    <dbReference type="NCBI Taxonomy" id="1979387"/>
    <lineage>
        <taxon>Bacteria</taxon>
        <taxon>Pseudomonadati</taxon>
        <taxon>Bacteroidota</taxon>
        <taxon>Cytophagia</taxon>
        <taxon>Cytophagales</taxon>
        <taxon>Spirosomataceae</taxon>
        <taxon>Dyadobacter</taxon>
    </lineage>
</organism>
<feature type="transmembrane region" description="Helical" evidence="1">
    <location>
        <begin position="127"/>
        <end position="145"/>
    </location>
</feature>
<dbReference type="OrthoDB" id="677977at2"/>
<accession>A0A5R9L684</accession>
<dbReference type="RefSeq" id="WP_138365109.1">
    <property type="nucleotide sequence ID" value="NZ_VCEJ01000002.1"/>
</dbReference>
<evidence type="ECO:0000313" key="3">
    <source>
        <dbReference type="Proteomes" id="UP000306402"/>
    </source>
</evidence>
<sequence length="158" mass="16502">MKPEIKNMAGGLAGALILNLVHETAKRVSQKAPRIDLIGEEALTKSLNAVGVSAPTGNKLFGTTLAADLIANATYYAMIGKGPRKHLLLRGAGYGLFAGLGAIGFTQKLGLSDKPVTKTTETKVMTVAWYLLGGLAAALVIKKVGEIDDERSGILELA</sequence>
<reference evidence="2 3" key="1">
    <citation type="submission" date="2019-05" db="EMBL/GenBank/DDBJ databases">
        <authorList>
            <person name="Qu J.-H."/>
        </authorList>
    </citation>
    <scope>NUCLEOTIDE SEQUENCE [LARGE SCALE GENOMIC DNA]</scope>
    <source>
        <strain evidence="2 3">T17</strain>
    </source>
</reference>
<comment type="caution">
    <text evidence="2">The sequence shown here is derived from an EMBL/GenBank/DDBJ whole genome shotgun (WGS) entry which is preliminary data.</text>
</comment>
<evidence type="ECO:0000313" key="2">
    <source>
        <dbReference type="EMBL" id="TLV03899.1"/>
    </source>
</evidence>
<evidence type="ECO:0000256" key="1">
    <source>
        <dbReference type="SAM" id="Phobius"/>
    </source>
</evidence>
<keyword evidence="1" id="KW-1133">Transmembrane helix</keyword>
<dbReference type="AlphaFoldDB" id="A0A5R9L684"/>
<protein>
    <recommendedName>
        <fullName evidence="4">DUF1440 domain-containing protein</fullName>
    </recommendedName>
</protein>
<evidence type="ECO:0008006" key="4">
    <source>
        <dbReference type="Google" id="ProtNLM"/>
    </source>
</evidence>
<dbReference type="Proteomes" id="UP000306402">
    <property type="component" value="Unassembled WGS sequence"/>
</dbReference>
<keyword evidence="3" id="KW-1185">Reference proteome</keyword>
<dbReference type="EMBL" id="VCEJ01000002">
    <property type="protein sequence ID" value="TLV03899.1"/>
    <property type="molecule type" value="Genomic_DNA"/>
</dbReference>